<dbReference type="EMBL" id="CP070505">
    <property type="protein sequence ID" value="QSL92422.1"/>
    <property type="molecule type" value="Genomic_DNA"/>
</dbReference>
<feature type="domain" description="DUF2383" evidence="2">
    <location>
        <begin position="7"/>
        <end position="115"/>
    </location>
</feature>
<reference evidence="5" key="1">
    <citation type="submission" date="2016-10" db="EMBL/GenBank/DDBJ databases">
        <authorList>
            <person name="de Groot N.N."/>
        </authorList>
    </citation>
    <scope>NUCLEOTIDE SEQUENCE [LARGE SCALE GENOMIC DNA]</scope>
    <source>
        <strain evidence="5">JCM 15604</strain>
    </source>
</reference>
<dbReference type="InterPro" id="IPR011971">
    <property type="entry name" value="CHP02284"/>
</dbReference>
<feature type="region of interest" description="Disordered" evidence="1">
    <location>
        <begin position="160"/>
        <end position="182"/>
    </location>
</feature>
<dbReference type="OrthoDB" id="7023379at2"/>
<reference evidence="6" key="2">
    <citation type="submission" date="2016-10" db="EMBL/GenBank/DDBJ databases">
        <authorList>
            <person name="Varghese N."/>
            <person name="Submissions S."/>
        </authorList>
    </citation>
    <scope>NUCLEOTIDE SEQUENCE [LARGE SCALE GENOMIC DNA]</scope>
    <source>
        <strain evidence="6">JCM 15604</strain>
    </source>
</reference>
<dbReference type="InterPro" id="IPR012347">
    <property type="entry name" value="Ferritin-like"/>
</dbReference>
<evidence type="ECO:0000313" key="6">
    <source>
        <dbReference type="Proteomes" id="UP000182025"/>
    </source>
</evidence>
<reference evidence="3" key="4">
    <citation type="submission" date="2022-09" db="EMBL/GenBank/DDBJ databases">
        <title>Intensive care unit water sources are persistently colonized with multi-drug resistant bacteria and are the site of extensive horizontal gene transfer of antibiotic resistance genes.</title>
        <authorList>
            <person name="Diorio-Toth L."/>
        </authorList>
    </citation>
    <scope>NUCLEOTIDE SEQUENCE</scope>
    <source>
        <strain evidence="3">GD03863</strain>
    </source>
</reference>
<evidence type="ECO:0000313" key="5">
    <source>
        <dbReference type="EMBL" id="SFP69945.1"/>
    </source>
</evidence>
<dbReference type="Gene3D" id="1.20.1260.10">
    <property type="match status" value="1"/>
</dbReference>
<reference evidence="4 7" key="3">
    <citation type="submission" date="2021-02" db="EMBL/GenBank/DDBJ databases">
        <title>Whole genome sequencing of Pseudomonas alcaliphila strain SM2.</title>
        <authorList>
            <person name="Alshamsi M.S."/>
            <person name="Sudalaimuthuasari N."/>
            <person name="Kundu B."/>
            <person name="AlMaskari R.S."/>
            <person name="Elmahi Y."/>
            <person name="Mundra S."/>
            <person name="Chandran S."/>
            <person name="Malik S."/>
            <person name="Hazzouri K.M."/>
            <person name="Amiri K.M.A."/>
        </authorList>
    </citation>
    <scope>NUCLEOTIDE SEQUENCE [LARGE SCALE GENOMIC DNA]</scope>
    <source>
        <strain evidence="4 7">SM2</strain>
    </source>
</reference>
<gene>
    <name evidence="4" type="ORF">JWV26_22200</name>
    <name evidence="3" type="ORF">N5D41_07785</name>
    <name evidence="5" type="ORF">SAMN05216177_104248</name>
</gene>
<evidence type="ECO:0000313" key="4">
    <source>
        <dbReference type="EMBL" id="QSL92422.1"/>
    </source>
</evidence>
<evidence type="ECO:0000259" key="2">
    <source>
        <dbReference type="Pfam" id="PF09537"/>
    </source>
</evidence>
<dbReference type="InterPro" id="IPR019052">
    <property type="entry name" value="DUF2383"/>
</dbReference>
<dbReference type="Proteomes" id="UP001161137">
    <property type="component" value="Unassembled WGS sequence"/>
</dbReference>
<dbReference type="Proteomes" id="UP000663658">
    <property type="component" value="Chromosome"/>
</dbReference>
<dbReference type="KEGG" id="pty:JWV26_22200"/>
<dbReference type="NCBIfam" id="TIGR02284">
    <property type="entry name" value="PA2169 family four-helix-bundle protein"/>
    <property type="match status" value="1"/>
</dbReference>
<dbReference type="Pfam" id="PF09537">
    <property type="entry name" value="DUF2383"/>
    <property type="match status" value="1"/>
</dbReference>
<dbReference type="AlphaFoldDB" id="A0A1I5SGV2"/>
<evidence type="ECO:0000313" key="3">
    <source>
        <dbReference type="EMBL" id="MDH0701390.1"/>
    </source>
</evidence>
<sequence>MPTLDKTIAHLIRLQAICVEGRRTCRLLASGAQDALLREFLGERERNYSALIVCLRTQITTYGGRANWHVSLAMLWQRGWYRLRSLIAPTDDRTRLEVASRLETRSRRAFESLLAQTLSPAFQQQLAEHHQHTIAAAQQLQNALDHWPCLDTLRREHDRDSDLIHPRTNGGRGLNGSVEHKA</sequence>
<keyword evidence="6" id="KW-1185">Reference proteome</keyword>
<name>A0A1I5SGV2_9GAMM</name>
<dbReference type="RefSeq" id="WP_074915048.1">
    <property type="nucleotide sequence ID" value="NZ_CP070505.1"/>
</dbReference>
<accession>A0A1I5SGV2</accession>
<evidence type="ECO:0000256" key="1">
    <source>
        <dbReference type="SAM" id="MobiDB-lite"/>
    </source>
</evidence>
<evidence type="ECO:0000313" key="7">
    <source>
        <dbReference type="Proteomes" id="UP000663658"/>
    </source>
</evidence>
<dbReference type="Proteomes" id="UP000182025">
    <property type="component" value="Unassembled WGS sequence"/>
</dbReference>
<dbReference type="EMBL" id="FOXK01000004">
    <property type="protein sequence ID" value="SFP69945.1"/>
    <property type="molecule type" value="Genomic_DNA"/>
</dbReference>
<dbReference type="EMBL" id="JAOCDH010000007">
    <property type="protein sequence ID" value="MDH0701390.1"/>
    <property type="molecule type" value="Genomic_DNA"/>
</dbReference>
<proteinExistence type="predicted"/>
<organism evidence="5 6">
    <name type="scientific">Ectopseudomonas toyotomiensis</name>
    <dbReference type="NCBI Taxonomy" id="554344"/>
    <lineage>
        <taxon>Bacteria</taxon>
        <taxon>Pseudomonadati</taxon>
        <taxon>Pseudomonadota</taxon>
        <taxon>Gammaproteobacteria</taxon>
        <taxon>Pseudomonadales</taxon>
        <taxon>Pseudomonadaceae</taxon>
        <taxon>Ectopseudomonas</taxon>
    </lineage>
</organism>
<protein>
    <submittedName>
        <fullName evidence="3">PA2169 family four-helix-bundle protein</fullName>
    </submittedName>
</protein>